<evidence type="ECO:0000256" key="3">
    <source>
        <dbReference type="ARBA" id="ARBA00022827"/>
    </source>
</evidence>
<reference evidence="6" key="1">
    <citation type="journal article" date="2023" name="Mol. Phylogenet. Evol.">
        <title>Genome-scale phylogeny and comparative genomics of the fungal order Sordariales.</title>
        <authorList>
            <person name="Hensen N."/>
            <person name="Bonometti L."/>
            <person name="Westerberg I."/>
            <person name="Brannstrom I.O."/>
            <person name="Guillou S."/>
            <person name="Cros-Aarteil S."/>
            <person name="Calhoun S."/>
            <person name="Haridas S."/>
            <person name="Kuo A."/>
            <person name="Mondo S."/>
            <person name="Pangilinan J."/>
            <person name="Riley R."/>
            <person name="LaButti K."/>
            <person name="Andreopoulos B."/>
            <person name="Lipzen A."/>
            <person name="Chen C."/>
            <person name="Yan M."/>
            <person name="Daum C."/>
            <person name="Ng V."/>
            <person name="Clum A."/>
            <person name="Steindorff A."/>
            <person name="Ohm R.A."/>
            <person name="Martin F."/>
            <person name="Silar P."/>
            <person name="Natvig D.O."/>
            <person name="Lalanne C."/>
            <person name="Gautier V."/>
            <person name="Ament-Velasquez S.L."/>
            <person name="Kruys A."/>
            <person name="Hutchinson M.I."/>
            <person name="Powell A.J."/>
            <person name="Barry K."/>
            <person name="Miller A.N."/>
            <person name="Grigoriev I.V."/>
            <person name="Debuchy R."/>
            <person name="Gladieux P."/>
            <person name="Hiltunen Thoren M."/>
            <person name="Johannesson H."/>
        </authorList>
    </citation>
    <scope>NUCLEOTIDE SEQUENCE</scope>
    <source>
        <strain evidence="6">PSN309</strain>
    </source>
</reference>
<dbReference type="PANTHER" id="PTHR43735:SF3">
    <property type="entry name" value="FERROPTOSIS SUPPRESSOR PROTEIN 1"/>
    <property type="match status" value="1"/>
</dbReference>
<protein>
    <recommendedName>
        <fullName evidence="5">FAD/NAD(P)-binding domain-containing protein</fullName>
    </recommendedName>
</protein>
<keyword evidence="3" id="KW-0274">FAD</keyword>
<comment type="similarity">
    <text evidence="1">Belongs to the FAD-dependent oxidoreductase family.</text>
</comment>
<evidence type="ECO:0000313" key="6">
    <source>
        <dbReference type="EMBL" id="KAK4193069.1"/>
    </source>
</evidence>
<dbReference type="SUPFAM" id="SSF51905">
    <property type="entry name" value="FAD/NAD(P)-binding domain"/>
    <property type="match status" value="1"/>
</dbReference>
<dbReference type="AlphaFoldDB" id="A0AAN6X2Z8"/>
<dbReference type="GO" id="GO:0005737">
    <property type="term" value="C:cytoplasm"/>
    <property type="evidence" value="ECO:0007669"/>
    <property type="project" value="TreeGrafter"/>
</dbReference>
<evidence type="ECO:0000256" key="1">
    <source>
        <dbReference type="ARBA" id="ARBA00006442"/>
    </source>
</evidence>
<accession>A0AAN6X2Z8</accession>
<evidence type="ECO:0000256" key="4">
    <source>
        <dbReference type="ARBA" id="ARBA00023002"/>
    </source>
</evidence>
<proteinExistence type="inferred from homology"/>
<dbReference type="EMBL" id="MU864352">
    <property type="protein sequence ID" value="KAK4193069.1"/>
    <property type="molecule type" value="Genomic_DNA"/>
</dbReference>
<dbReference type="PRINTS" id="PR00368">
    <property type="entry name" value="FADPNR"/>
</dbReference>
<evidence type="ECO:0000313" key="7">
    <source>
        <dbReference type="Proteomes" id="UP001302126"/>
    </source>
</evidence>
<feature type="domain" description="FAD/NAD(P)-binding" evidence="5">
    <location>
        <begin position="102"/>
        <end position="391"/>
    </location>
</feature>
<evidence type="ECO:0000259" key="5">
    <source>
        <dbReference type="Pfam" id="PF07992"/>
    </source>
</evidence>
<dbReference type="GO" id="GO:0004174">
    <property type="term" value="F:electron-transferring-flavoprotein dehydrogenase activity"/>
    <property type="evidence" value="ECO:0007669"/>
    <property type="project" value="TreeGrafter"/>
</dbReference>
<dbReference type="InterPro" id="IPR036188">
    <property type="entry name" value="FAD/NAD-bd_sf"/>
</dbReference>
<dbReference type="Gene3D" id="3.50.50.100">
    <property type="match status" value="1"/>
</dbReference>
<dbReference type="Pfam" id="PF07992">
    <property type="entry name" value="Pyr_redox_2"/>
    <property type="match status" value="1"/>
</dbReference>
<gene>
    <name evidence="6" type="ORF">QBC35DRAFT_482536</name>
</gene>
<dbReference type="PANTHER" id="PTHR43735">
    <property type="entry name" value="APOPTOSIS-INDUCING FACTOR 1"/>
    <property type="match status" value="1"/>
</dbReference>
<name>A0AAN6X2Z8_9PEZI</name>
<comment type="caution">
    <text evidence="6">The sequence shown here is derived from an EMBL/GenBank/DDBJ whole genome shotgun (WGS) entry which is preliminary data.</text>
</comment>
<dbReference type="Proteomes" id="UP001302126">
    <property type="component" value="Unassembled WGS sequence"/>
</dbReference>
<dbReference type="PRINTS" id="PR00411">
    <property type="entry name" value="PNDRDTASEI"/>
</dbReference>
<keyword evidence="4" id="KW-0560">Oxidoreductase</keyword>
<keyword evidence="2" id="KW-0285">Flavoprotein</keyword>
<dbReference type="InterPro" id="IPR023753">
    <property type="entry name" value="FAD/NAD-binding_dom"/>
</dbReference>
<organism evidence="6 7">
    <name type="scientific">Podospora australis</name>
    <dbReference type="NCBI Taxonomy" id="1536484"/>
    <lineage>
        <taxon>Eukaryota</taxon>
        <taxon>Fungi</taxon>
        <taxon>Dikarya</taxon>
        <taxon>Ascomycota</taxon>
        <taxon>Pezizomycotina</taxon>
        <taxon>Sordariomycetes</taxon>
        <taxon>Sordariomycetidae</taxon>
        <taxon>Sordariales</taxon>
        <taxon>Podosporaceae</taxon>
        <taxon>Podospora</taxon>
    </lineage>
</organism>
<sequence>MGHGSPLFRRYGSEGIPRHGRKPGDLFVNQMSSWYEPSGIKTLACLARYSAVLSRFPSSLASRIKSPPRRHCRPSLLPLLEHEPLVGISFKSEVVQLTMVKTMVILGAGPGGIPAAHYLLKHTAPRVAGGIKVVIVAPNTHLFWCFAAVRAILPDMLADDKVFVPIAPAFAKYPSEQYEIVLGKAEKVDPGSNTVQVTGNDGSSRAIPYDELIVATGSTFKEDMPFKTIANTDTTKQALHTWQQRIKNAKSIVIAGGGFTGVEVAGELGQEYASTGLKEITLIVSDDLPFDPKYAASVREAAKRTLEGLKVKVITNAKVQNSSSSSSSTAITLLSRGKTSTLEADLFLPTYGIKPNTSFLPDSMLDERGFVNQTKYLQAQGHDNIWVVGDAGNLQDPTGKNTDEQVVHLVKILEARLVENSKDLPEYKPDPKIMMGVSIGRNKGTGQMGGWKVWSLLIWFAKGRYLGTNHAQDFVAGTRTMTVQKNWGQ</sequence>
<reference evidence="6" key="2">
    <citation type="submission" date="2023-05" db="EMBL/GenBank/DDBJ databases">
        <authorList>
            <consortium name="Lawrence Berkeley National Laboratory"/>
            <person name="Steindorff A."/>
            <person name="Hensen N."/>
            <person name="Bonometti L."/>
            <person name="Westerberg I."/>
            <person name="Brannstrom I.O."/>
            <person name="Guillou S."/>
            <person name="Cros-Aarteil S."/>
            <person name="Calhoun S."/>
            <person name="Haridas S."/>
            <person name="Kuo A."/>
            <person name="Mondo S."/>
            <person name="Pangilinan J."/>
            <person name="Riley R."/>
            <person name="Labutti K."/>
            <person name="Andreopoulos B."/>
            <person name="Lipzen A."/>
            <person name="Chen C."/>
            <person name="Yanf M."/>
            <person name="Daum C."/>
            <person name="Ng V."/>
            <person name="Clum A."/>
            <person name="Ohm R."/>
            <person name="Martin F."/>
            <person name="Silar P."/>
            <person name="Natvig D."/>
            <person name="Lalanne C."/>
            <person name="Gautier V."/>
            <person name="Ament-Velasquez S.L."/>
            <person name="Kruys A."/>
            <person name="Hutchinson M.I."/>
            <person name="Powell A.J."/>
            <person name="Barry K."/>
            <person name="Miller A.N."/>
            <person name="Grigoriev I.V."/>
            <person name="Debuchy R."/>
            <person name="Gladieux P."/>
            <person name="Thoren M.H."/>
            <person name="Johannesson H."/>
        </authorList>
    </citation>
    <scope>NUCLEOTIDE SEQUENCE</scope>
    <source>
        <strain evidence="6">PSN309</strain>
    </source>
</reference>
<evidence type="ECO:0000256" key="2">
    <source>
        <dbReference type="ARBA" id="ARBA00022630"/>
    </source>
</evidence>
<dbReference type="GO" id="GO:0050660">
    <property type="term" value="F:flavin adenine dinucleotide binding"/>
    <property type="evidence" value="ECO:0007669"/>
    <property type="project" value="TreeGrafter"/>
</dbReference>
<keyword evidence="7" id="KW-1185">Reference proteome</keyword>